<keyword evidence="2" id="KW-1185">Reference proteome</keyword>
<sequence length="260" mass="28407">MWLVFSWLDADQRGHDRELPDVPKDEAARLPLVGPVARSSRGSAWGLDFYVALSKFVNVLNGEKSLVHGPAARLFDKRRRWCLSLLVDPFTFPGFDRVGFQDSFPTRTMCPLRHSSACTMTIRRSLPTPTPTTPTAALAAASKAVSARVFGCGCARLARDSGSGVAPRSPVMTEGSVASFAPEKDYRVPPQFVEEQTLQQPSKQKTPRDYSRDFSSDLAAVGFSEPGSCAFAPLNNQGQAVSPRVPVKIFQSAQPRVCVY</sequence>
<gene>
    <name evidence="1" type="ORF">TCAL_08876</name>
</gene>
<reference evidence="1 2" key="1">
    <citation type="journal article" date="2018" name="Nat. Ecol. Evol.">
        <title>Genomic signatures of mitonuclear coevolution across populations of Tigriopus californicus.</title>
        <authorList>
            <person name="Barreto F.S."/>
            <person name="Watson E.T."/>
            <person name="Lima T.G."/>
            <person name="Willett C.S."/>
            <person name="Edmands S."/>
            <person name="Li W."/>
            <person name="Burton R.S."/>
        </authorList>
    </citation>
    <scope>NUCLEOTIDE SEQUENCE [LARGE SCALE GENOMIC DNA]</scope>
    <source>
        <strain evidence="1 2">San Diego</strain>
    </source>
</reference>
<dbReference type="Proteomes" id="UP000318571">
    <property type="component" value="Chromosome 8"/>
</dbReference>
<accession>A0A553N7N0</accession>
<dbReference type="AlphaFoldDB" id="A0A553N7N0"/>
<proteinExistence type="predicted"/>
<evidence type="ECO:0000313" key="1">
    <source>
        <dbReference type="EMBL" id="TRY61431.1"/>
    </source>
</evidence>
<protein>
    <submittedName>
        <fullName evidence="1">Uncharacterized protein</fullName>
    </submittedName>
</protein>
<name>A0A553N7N0_TIGCA</name>
<evidence type="ECO:0000313" key="2">
    <source>
        <dbReference type="Proteomes" id="UP000318571"/>
    </source>
</evidence>
<organism evidence="1 2">
    <name type="scientific">Tigriopus californicus</name>
    <name type="common">Marine copepod</name>
    <dbReference type="NCBI Taxonomy" id="6832"/>
    <lineage>
        <taxon>Eukaryota</taxon>
        <taxon>Metazoa</taxon>
        <taxon>Ecdysozoa</taxon>
        <taxon>Arthropoda</taxon>
        <taxon>Crustacea</taxon>
        <taxon>Multicrustacea</taxon>
        <taxon>Hexanauplia</taxon>
        <taxon>Copepoda</taxon>
        <taxon>Harpacticoida</taxon>
        <taxon>Harpacticidae</taxon>
        <taxon>Tigriopus</taxon>
    </lineage>
</organism>
<comment type="caution">
    <text evidence="1">The sequence shown here is derived from an EMBL/GenBank/DDBJ whole genome shotgun (WGS) entry which is preliminary data.</text>
</comment>
<dbReference type="EMBL" id="VCGU01000459">
    <property type="protein sequence ID" value="TRY61431.1"/>
    <property type="molecule type" value="Genomic_DNA"/>
</dbReference>